<name>A0A1S8MY79_CLOSA</name>
<protein>
    <submittedName>
        <fullName evidence="2">Molybdopterin-guanine dinucleotide biosynthesis adapter protein</fullName>
    </submittedName>
</protein>
<evidence type="ECO:0000313" key="2">
    <source>
        <dbReference type="EMBL" id="OOM09158.1"/>
    </source>
</evidence>
<dbReference type="GO" id="GO:0005525">
    <property type="term" value="F:GTP binding"/>
    <property type="evidence" value="ECO:0007669"/>
    <property type="project" value="InterPro"/>
</dbReference>
<organism evidence="2 3">
    <name type="scientific">Clostridium saccharobutylicum</name>
    <dbReference type="NCBI Taxonomy" id="169679"/>
    <lineage>
        <taxon>Bacteria</taxon>
        <taxon>Bacillati</taxon>
        <taxon>Bacillota</taxon>
        <taxon>Clostridia</taxon>
        <taxon>Eubacteriales</taxon>
        <taxon>Clostridiaceae</taxon>
        <taxon>Clostridium</taxon>
    </lineage>
</organism>
<dbReference type="InterPro" id="IPR004435">
    <property type="entry name" value="MobB_dom"/>
</dbReference>
<reference evidence="2 3" key="1">
    <citation type="submission" date="2016-05" db="EMBL/GenBank/DDBJ databases">
        <title>Microbial solvent formation.</title>
        <authorList>
            <person name="Poehlein A."/>
            <person name="Montoya Solano J.D."/>
            <person name="Flitsch S."/>
            <person name="Krabben P."/>
            <person name="Duerre P."/>
            <person name="Daniel R."/>
        </authorList>
    </citation>
    <scope>NUCLEOTIDE SEQUENCE [LARGE SCALE GENOMIC DNA]</scope>
    <source>
        <strain evidence="2 3">L1-8</strain>
    </source>
</reference>
<gene>
    <name evidence="2" type="primary">mobB_2</name>
    <name evidence="2" type="ORF">CLOSAC_34380</name>
</gene>
<sequence length="168" mass="19013">MKNNKKPMLIAVSGIKNSGKTTLITKLIPRLIALGYKVATIKHDGHDFQSDIEGTDSYKHKEAGAYGSAIFSKSKFMIVKEQNETSENELFNYFPEADIILIEGFKYSDYPKIEVVRKGISKDYICKKESLIAIVTDLECKFEGIKTININNIEEIIEVLLNECKEVQ</sequence>
<dbReference type="GO" id="GO:0006777">
    <property type="term" value="P:Mo-molybdopterin cofactor biosynthetic process"/>
    <property type="evidence" value="ECO:0007669"/>
    <property type="project" value="InterPro"/>
</dbReference>
<evidence type="ECO:0000259" key="1">
    <source>
        <dbReference type="Pfam" id="PF03205"/>
    </source>
</evidence>
<dbReference type="NCBIfam" id="TIGR00176">
    <property type="entry name" value="mobB"/>
    <property type="match status" value="1"/>
</dbReference>
<dbReference type="Proteomes" id="UP000191154">
    <property type="component" value="Unassembled WGS sequence"/>
</dbReference>
<dbReference type="Pfam" id="PF03205">
    <property type="entry name" value="MobB"/>
    <property type="match status" value="1"/>
</dbReference>
<dbReference type="RefSeq" id="WP_077866499.1">
    <property type="nucleotide sequence ID" value="NZ_LZYZ01000007.1"/>
</dbReference>
<dbReference type="EMBL" id="LZYZ01000007">
    <property type="protein sequence ID" value="OOM09158.1"/>
    <property type="molecule type" value="Genomic_DNA"/>
</dbReference>
<dbReference type="SUPFAM" id="SSF52540">
    <property type="entry name" value="P-loop containing nucleoside triphosphate hydrolases"/>
    <property type="match status" value="1"/>
</dbReference>
<dbReference type="PANTHER" id="PTHR40072">
    <property type="entry name" value="MOLYBDOPTERIN-GUANINE DINUCLEOTIDE BIOSYNTHESIS ADAPTER PROTEIN-RELATED"/>
    <property type="match status" value="1"/>
</dbReference>
<dbReference type="Gene3D" id="3.40.50.300">
    <property type="entry name" value="P-loop containing nucleotide triphosphate hydrolases"/>
    <property type="match status" value="1"/>
</dbReference>
<proteinExistence type="predicted"/>
<accession>A0A1S8MY79</accession>
<comment type="caution">
    <text evidence="2">The sequence shown here is derived from an EMBL/GenBank/DDBJ whole genome shotgun (WGS) entry which is preliminary data.</text>
</comment>
<dbReference type="CDD" id="cd03116">
    <property type="entry name" value="MobB"/>
    <property type="match status" value="1"/>
</dbReference>
<feature type="domain" description="Molybdopterin-guanine dinucleotide biosynthesis protein B (MobB)" evidence="1">
    <location>
        <begin position="10"/>
        <end position="137"/>
    </location>
</feature>
<evidence type="ECO:0000313" key="3">
    <source>
        <dbReference type="Proteomes" id="UP000191154"/>
    </source>
</evidence>
<dbReference type="InterPro" id="IPR052539">
    <property type="entry name" value="MGD_biosynthesis_adapter"/>
</dbReference>
<dbReference type="STRING" id="169679.CSACC_26420"/>
<dbReference type="AlphaFoldDB" id="A0A1S8MY79"/>
<dbReference type="PANTHER" id="PTHR40072:SF1">
    <property type="entry name" value="MOLYBDOPTERIN-GUANINE DINUCLEOTIDE BIOSYNTHESIS ADAPTER PROTEIN"/>
    <property type="match status" value="1"/>
</dbReference>
<dbReference type="InterPro" id="IPR027417">
    <property type="entry name" value="P-loop_NTPase"/>
</dbReference>